<evidence type="ECO:0000313" key="2">
    <source>
        <dbReference type="EMBL" id="KZT55925.1"/>
    </source>
</evidence>
<sequence length="280" mass="29598">MGDGQGPGHVGDWRHYCLEGGEEGNTRHGRLGCRLLTHGAGVLVDLALLHACRRGRPERRTCRRDAPIGSGDAGRVAGQGKTTEDRGWPEVPEGAVPYSAKRQSVAGMPYRDWGKLGTGAKVGIFSGCEGKGAERGTWAGRAPAGEQLRPGGRPSDSAIQCRTVIGRSAGPRGAGQPGMRSPSESGMCAFHTHTDGCSDWNARAGRGRRATEGEIEATSAALEASPPDRVRQAMTRRRYQWAPLDGHNLLRGPSAGLSGLRDGGCMACAPTVVETRREGR</sequence>
<feature type="region of interest" description="Disordered" evidence="1">
    <location>
        <begin position="134"/>
        <end position="158"/>
    </location>
</feature>
<gene>
    <name evidence="2" type="ORF">CALCODRAFT_335412</name>
</gene>
<dbReference type="InParanoid" id="A0A165F0C7"/>
<dbReference type="AlphaFoldDB" id="A0A165F0C7"/>
<proteinExistence type="predicted"/>
<protein>
    <submittedName>
        <fullName evidence="2">Uncharacterized protein</fullName>
    </submittedName>
</protein>
<evidence type="ECO:0000313" key="3">
    <source>
        <dbReference type="Proteomes" id="UP000076842"/>
    </source>
</evidence>
<keyword evidence="3" id="KW-1185">Reference proteome</keyword>
<reference evidence="2 3" key="1">
    <citation type="journal article" date="2016" name="Mol. Biol. Evol.">
        <title>Comparative Genomics of Early-Diverging Mushroom-Forming Fungi Provides Insights into the Origins of Lignocellulose Decay Capabilities.</title>
        <authorList>
            <person name="Nagy L.G."/>
            <person name="Riley R."/>
            <person name="Tritt A."/>
            <person name="Adam C."/>
            <person name="Daum C."/>
            <person name="Floudas D."/>
            <person name="Sun H."/>
            <person name="Yadav J.S."/>
            <person name="Pangilinan J."/>
            <person name="Larsson K.H."/>
            <person name="Matsuura K."/>
            <person name="Barry K."/>
            <person name="Labutti K."/>
            <person name="Kuo R."/>
            <person name="Ohm R.A."/>
            <person name="Bhattacharya S.S."/>
            <person name="Shirouzu T."/>
            <person name="Yoshinaga Y."/>
            <person name="Martin F.M."/>
            <person name="Grigoriev I.V."/>
            <person name="Hibbett D.S."/>
        </authorList>
    </citation>
    <scope>NUCLEOTIDE SEQUENCE [LARGE SCALE GENOMIC DNA]</scope>
    <source>
        <strain evidence="2 3">HHB12733</strain>
    </source>
</reference>
<organism evidence="2 3">
    <name type="scientific">Calocera cornea HHB12733</name>
    <dbReference type="NCBI Taxonomy" id="1353952"/>
    <lineage>
        <taxon>Eukaryota</taxon>
        <taxon>Fungi</taxon>
        <taxon>Dikarya</taxon>
        <taxon>Basidiomycota</taxon>
        <taxon>Agaricomycotina</taxon>
        <taxon>Dacrymycetes</taxon>
        <taxon>Dacrymycetales</taxon>
        <taxon>Dacrymycetaceae</taxon>
        <taxon>Calocera</taxon>
    </lineage>
</organism>
<evidence type="ECO:0000256" key="1">
    <source>
        <dbReference type="SAM" id="MobiDB-lite"/>
    </source>
</evidence>
<dbReference type="Proteomes" id="UP000076842">
    <property type="component" value="Unassembled WGS sequence"/>
</dbReference>
<dbReference type="EMBL" id="KV423986">
    <property type="protein sequence ID" value="KZT55925.1"/>
    <property type="molecule type" value="Genomic_DNA"/>
</dbReference>
<accession>A0A165F0C7</accession>
<feature type="region of interest" description="Disordered" evidence="1">
    <location>
        <begin position="61"/>
        <end position="94"/>
    </location>
</feature>
<name>A0A165F0C7_9BASI</name>